<reference evidence="18" key="1">
    <citation type="submission" date="2006-06" db="EMBL/GenBank/DDBJ databases">
        <title>Complete sequence of Trichodesmium erythraeum IMS101.</title>
        <authorList>
            <consortium name="US DOE Joint Genome Institute"/>
            <person name="Copeland A."/>
            <person name="Lucas S."/>
            <person name="Lapidus A."/>
            <person name="Barry K."/>
            <person name="Detter J.C."/>
            <person name="Glavina del Rio T."/>
            <person name="Hammon N."/>
            <person name="Israni S."/>
            <person name="Dalin E."/>
            <person name="Tice H."/>
            <person name="Pitluck S."/>
            <person name="Kiss H."/>
            <person name="Munk A.C."/>
            <person name="Brettin T."/>
            <person name="Bruce D."/>
            <person name="Han C."/>
            <person name="Tapia R."/>
            <person name="Gilna P."/>
            <person name="Schmutz J."/>
            <person name="Larimer F."/>
            <person name="Land M."/>
            <person name="Hauser L."/>
            <person name="Kyrpides N."/>
            <person name="Kim E."/>
            <person name="Richardson P."/>
        </authorList>
    </citation>
    <scope>NUCLEOTIDE SEQUENCE [LARGE SCALE GENOMIC DNA]</scope>
    <source>
        <strain evidence="18">IMS101</strain>
    </source>
</reference>
<dbReference type="Pfam" id="PF02518">
    <property type="entry name" value="HATPase_c"/>
    <property type="match status" value="1"/>
</dbReference>
<evidence type="ECO:0000256" key="13">
    <source>
        <dbReference type="ARBA" id="ARBA00074306"/>
    </source>
</evidence>
<dbReference type="eggNOG" id="COG2205">
    <property type="taxonomic scope" value="Bacteria"/>
</dbReference>
<comment type="similarity">
    <text evidence="3">In the N-terminal section; belongs to the phytochrome family.</text>
</comment>
<evidence type="ECO:0000313" key="18">
    <source>
        <dbReference type="EMBL" id="ABG50059.1"/>
    </source>
</evidence>
<evidence type="ECO:0000256" key="3">
    <source>
        <dbReference type="ARBA" id="ARBA00006402"/>
    </source>
</evidence>
<keyword evidence="8 18" id="KW-0418">Kinase</keyword>
<dbReference type="SMART" id="SM00448">
    <property type="entry name" value="REC"/>
    <property type="match status" value="1"/>
</dbReference>
<dbReference type="PANTHER" id="PTHR43047">
    <property type="entry name" value="TWO-COMPONENT HISTIDINE PROTEIN KINASE"/>
    <property type="match status" value="1"/>
</dbReference>
<evidence type="ECO:0000256" key="14">
    <source>
        <dbReference type="PROSITE-ProRule" id="PRU00169"/>
    </source>
</evidence>
<dbReference type="Gene3D" id="3.30.565.10">
    <property type="entry name" value="Histidine kinase-like ATPase, C-terminal domain"/>
    <property type="match status" value="1"/>
</dbReference>
<dbReference type="InterPro" id="IPR003594">
    <property type="entry name" value="HATPase_dom"/>
</dbReference>
<keyword evidence="12" id="KW-0131">Cell cycle</keyword>
<keyword evidence="5 14" id="KW-0597">Phosphoprotein</keyword>
<evidence type="ECO:0000259" key="17">
    <source>
        <dbReference type="PROSITE" id="PS50110"/>
    </source>
</evidence>
<dbReference type="SMART" id="SM00388">
    <property type="entry name" value="HisKA"/>
    <property type="match status" value="1"/>
</dbReference>
<evidence type="ECO:0000256" key="12">
    <source>
        <dbReference type="ARBA" id="ARBA00023306"/>
    </source>
</evidence>
<dbReference type="GO" id="GO:0000155">
    <property type="term" value="F:phosphorelay sensor kinase activity"/>
    <property type="evidence" value="ECO:0007669"/>
    <property type="project" value="InterPro"/>
</dbReference>
<organism evidence="18">
    <name type="scientific">Trichodesmium erythraeum (strain IMS101)</name>
    <dbReference type="NCBI Taxonomy" id="203124"/>
    <lineage>
        <taxon>Bacteria</taxon>
        <taxon>Bacillati</taxon>
        <taxon>Cyanobacteriota</taxon>
        <taxon>Cyanophyceae</taxon>
        <taxon>Oscillatoriophycideae</taxon>
        <taxon>Oscillatoriales</taxon>
        <taxon>Microcoleaceae</taxon>
        <taxon>Trichodesmium</taxon>
    </lineage>
</organism>
<dbReference type="SUPFAM" id="SSF47384">
    <property type="entry name" value="Homodimeric domain of signal transducing histidine kinase"/>
    <property type="match status" value="1"/>
</dbReference>
<dbReference type="PROSITE" id="PS50110">
    <property type="entry name" value="RESPONSE_REGULATORY"/>
    <property type="match status" value="1"/>
</dbReference>
<dbReference type="InterPro" id="IPR001789">
    <property type="entry name" value="Sig_transdc_resp-reg_receiver"/>
</dbReference>
<dbReference type="Pfam" id="PF00072">
    <property type="entry name" value="Response_reg"/>
    <property type="match status" value="1"/>
</dbReference>
<dbReference type="Gene3D" id="1.10.287.130">
    <property type="match status" value="1"/>
</dbReference>
<dbReference type="RefSeq" id="WP_011610453.1">
    <property type="nucleotide sequence ID" value="NC_008312.1"/>
</dbReference>
<dbReference type="InterPro" id="IPR004358">
    <property type="entry name" value="Sig_transdc_His_kin-like_C"/>
</dbReference>
<dbReference type="STRING" id="203124.Tery_0615"/>
<evidence type="ECO:0000256" key="6">
    <source>
        <dbReference type="ARBA" id="ARBA00022679"/>
    </source>
</evidence>
<comment type="catalytic activity">
    <reaction evidence="1">
        <text>ATP + protein L-histidine = ADP + protein N-phospho-L-histidine.</text>
        <dbReference type="EC" id="2.7.13.3"/>
    </reaction>
</comment>
<dbReference type="PRINTS" id="PR00344">
    <property type="entry name" value="BCTRLSENSOR"/>
</dbReference>
<proteinExistence type="inferred from homology"/>
<keyword evidence="11" id="KW-0472">Membrane</keyword>
<dbReference type="HOGENOM" id="CLU_000445_114_72_3"/>
<dbReference type="PANTHER" id="PTHR43047:SF72">
    <property type="entry name" value="OSMOSENSING HISTIDINE PROTEIN KINASE SLN1"/>
    <property type="match status" value="1"/>
</dbReference>
<dbReference type="InterPro" id="IPR036890">
    <property type="entry name" value="HATPase_C_sf"/>
</dbReference>
<dbReference type="InterPro" id="IPR003661">
    <property type="entry name" value="HisK_dim/P_dom"/>
</dbReference>
<accession>Q118L5</accession>
<comment type="subcellular location">
    <subcellularLocation>
        <location evidence="2">Membrane</location>
    </subcellularLocation>
</comment>
<dbReference type="OrthoDB" id="518094at2"/>
<feature type="domain" description="Response regulatory" evidence="17">
    <location>
        <begin position="4"/>
        <end position="123"/>
    </location>
</feature>
<evidence type="ECO:0000256" key="15">
    <source>
        <dbReference type="SAM" id="Coils"/>
    </source>
</evidence>
<dbReference type="Gene3D" id="3.40.50.2300">
    <property type="match status" value="1"/>
</dbReference>
<sequence>MSSKILVVDDEPDFESLIIRSFRKKIKQKELDFIFATNGIEALEILSEGVNIDIVLTDINMPLMDGLTLLDNLRVFYPDIKAVIVSAYDDLDKIRSAMNRGAFDFLTKPIDFQDLEITIQKTLENVQQLKENKRLKQEKHEAEAANRAKSVFLANMSHELRTPLNAIIGYSEILLEDAHSLGSKDFIHDINNIHTSGKHLLTIINDILDLSKIEAGKMDVHWESVNIMVLIENVLATIQPLIEQNNNILEIICEDNQEPIMADPNKMRQVILNLLSNAAKFTENGKIILKVKVANNDEDFISQNRDCNFTDKVLILSVADTGIGISEEKIDSLFQPFTQADNSTTRKYGGTGLGLAISRHFCKMMGGDITVVSEVNKGSIFTVKFPVPQIISIDS</sequence>
<dbReference type="KEGG" id="ter:Tery_0615"/>
<keyword evidence="10" id="KW-0902">Two-component regulatory system</keyword>
<dbReference type="GO" id="GO:0005524">
    <property type="term" value="F:ATP binding"/>
    <property type="evidence" value="ECO:0007669"/>
    <property type="project" value="UniProtKB-KW"/>
</dbReference>
<feature type="modified residue" description="4-aspartylphosphate" evidence="14">
    <location>
        <position position="58"/>
    </location>
</feature>
<evidence type="ECO:0000256" key="8">
    <source>
        <dbReference type="ARBA" id="ARBA00022777"/>
    </source>
</evidence>
<feature type="coiled-coil region" evidence="15">
    <location>
        <begin position="112"/>
        <end position="146"/>
    </location>
</feature>
<feature type="domain" description="Histidine kinase" evidence="16">
    <location>
        <begin position="155"/>
        <end position="389"/>
    </location>
</feature>
<evidence type="ECO:0000256" key="11">
    <source>
        <dbReference type="ARBA" id="ARBA00023136"/>
    </source>
</evidence>
<evidence type="ECO:0000256" key="9">
    <source>
        <dbReference type="ARBA" id="ARBA00022840"/>
    </source>
</evidence>
<dbReference type="AlphaFoldDB" id="Q118L5"/>
<keyword evidence="6 18" id="KW-0808">Transferase</keyword>
<evidence type="ECO:0000256" key="2">
    <source>
        <dbReference type="ARBA" id="ARBA00004370"/>
    </source>
</evidence>
<keyword evidence="9" id="KW-0067">ATP-binding</keyword>
<dbReference type="SUPFAM" id="SSF52172">
    <property type="entry name" value="CheY-like"/>
    <property type="match status" value="1"/>
</dbReference>
<dbReference type="PROSITE" id="PS50109">
    <property type="entry name" value="HIS_KIN"/>
    <property type="match status" value="1"/>
</dbReference>
<dbReference type="CDD" id="cd16922">
    <property type="entry name" value="HATPase_EvgS-ArcB-TorS-like"/>
    <property type="match status" value="1"/>
</dbReference>
<dbReference type="FunFam" id="1.10.287.130:FF:000038">
    <property type="entry name" value="Sensory transduction histidine kinase"/>
    <property type="match status" value="1"/>
</dbReference>
<gene>
    <name evidence="18" type="ordered locus">Tery_0615</name>
</gene>
<dbReference type="GO" id="GO:0009927">
    <property type="term" value="F:histidine phosphotransfer kinase activity"/>
    <property type="evidence" value="ECO:0007669"/>
    <property type="project" value="TreeGrafter"/>
</dbReference>
<evidence type="ECO:0000256" key="7">
    <source>
        <dbReference type="ARBA" id="ARBA00022741"/>
    </source>
</evidence>
<evidence type="ECO:0000256" key="1">
    <source>
        <dbReference type="ARBA" id="ARBA00000085"/>
    </source>
</evidence>
<dbReference type="InterPro" id="IPR036097">
    <property type="entry name" value="HisK_dim/P_sf"/>
</dbReference>
<dbReference type="InterPro" id="IPR011006">
    <property type="entry name" value="CheY-like_superfamily"/>
</dbReference>
<dbReference type="SMART" id="SM00387">
    <property type="entry name" value="HATPase_c"/>
    <property type="match status" value="1"/>
</dbReference>
<protein>
    <recommendedName>
        <fullName evidence="13">Circadian input-output histidine kinase CikA</fullName>
        <ecNumber evidence="4">2.7.13.3</ecNumber>
    </recommendedName>
</protein>
<dbReference type="CDD" id="cd17536">
    <property type="entry name" value="REC_YesN-like"/>
    <property type="match status" value="1"/>
</dbReference>
<dbReference type="SUPFAM" id="SSF55874">
    <property type="entry name" value="ATPase domain of HSP90 chaperone/DNA topoisomerase II/histidine kinase"/>
    <property type="match status" value="1"/>
</dbReference>
<dbReference type="EMBL" id="CP000393">
    <property type="protein sequence ID" value="ABG50059.1"/>
    <property type="molecule type" value="Genomic_DNA"/>
</dbReference>
<evidence type="ECO:0000256" key="10">
    <source>
        <dbReference type="ARBA" id="ARBA00023012"/>
    </source>
</evidence>
<evidence type="ECO:0000256" key="4">
    <source>
        <dbReference type="ARBA" id="ARBA00012438"/>
    </source>
</evidence>
<dbReference type="GO" id="GO:0005886">
    <property type="term" value="C:plasma membrane"/>
    <property type="evidence" value="ECO:0007669"/>
    <property type="project" value="TreeGrafter"/>
</dbReference>
<name>Q118L5_TRIEI</name>
<evidence type="ECO:0000259" key="16">
    <source>
        <dbReference type="PROSITE" id="PS50109"/>
    </source>
</evidence>
<dbReference type="InterPro" id="IPR005467">
    <property type="entry name" value="His_kinase_dom"/>
</dbReference>
<dbReference type="FunFam" id="3.30.565.10:FF:000010">
    <property type="entry name" value="Sensor histidine kinase RcsC"/>
    <property type="match status" value="1"/>
</dbReference>
<dbReference type="Pfam" id="PF00512">
    <property type="entry name" value="HisKA"/>
    <property type="match status" value="1"/>
</dbReference>
<keyword evidence="15" id="KW-0175">Coiled coil</keyword>
<keyword evidence="7" id="KW-0547">Nucleotide-binding</keyword>
<dbReference type="EC" id="2.7.13.3" evidence="4"/>
<evidence type="ECO:0000256" key="5">
    <source>
        <dbReference type="ARBA" id="ARBA00022553"/>
    </source>
</evidence>
<dbReference type="CDD" id="cd00082">
    <property type="entry name" value="HisKA"/>
    <property type="match status" value="1"/>
</dbReference>